<evidence type="ECO:0000313" key="6">
    <source>
        <dbReference type="Proteomes" id="UP000663860"/>
    </source>
</evidence>
<sequence length="311" mass="35885">MTNLESQATENLTHHDDDDIDDDDDQLNSQHKIVPLASEINKQDSWKKTTNQSNFDAANLIKTDIKKYVSTTIPEDHSGFIHCHIKREKEGRTKAFSTIYYLYFDGQTTDDQSLLLIARKHFAVGGHSEYFIGYNVDNPSKNLNEENSIAKLKRTTNIGHEYVLYDHQKTGKPQLAAMLYEKHLIGKGHPRRLDVLLHDTEKTTRQLKDNETIIDEWAAGHSNDLMQLRNKIPVFNEETKSHHLTFVESRVIQPSHKNFQLVMLTTNNAEHIVMEFGRIDANNFALDYRYPLRATEAFAIALSCFHNRFTT</sequence>
<dbReference type="AlphaFoldDB" id="A0A814EU89"/>
<dbReference type="Pfam" id="PF01167">
    <property type="entry name" value="Tub"/>
    <property type="match status" value="1"/>
</dbReference>
<feature type="region of interest" description="Disordered" evidence="2">
    <location>
        <begin position="1"/>
        <end position="26"/>
    </location>
</feature>
<evidence type="ECO:0000259" key="3">
    <source>
        <dbReference type="Pfam" id="PF01167"/>
    </source>
</evidence>
<protein>
    <recommendedName>
        <fullName evidence="3">Tubby C-terminal domain-containing protein</fullName>
    </recommendedName>
</protein>
<dbReference type="InterPro" id="IPR000007">
    <property type="entry name" value="Tubby_C"/>
</dbReference>
<accession>A0A814EU89</accession>
<comment type="similarity">
    <text evidence="1">Belongs to the TUB family.</text>
</comment>
<feature type="compositionally biased region" description="Polar residues" evidence="2">
    <location>
        <begin position="1"/>
        <end position="11"/>
    </location>
</feature>
<dbReference type="SUPFAM" id="SSF54518">
    <property type="entry name" value="Tubby C-terminal domain-like"/>
    <property type="match status" value="1"/>
</dbReference>
<dbReference type="PANTHER" id="PTHR16517:SF7">
    <property type="entry name" value="PROTEIN KING TUBBY"/>
    <property type="match status" value="1"/>
</dbReference>
<dbReference type="InterPro" id="IPR025659">
    <property type="entry name" value="Tubby-like_C"/>
</dbReference>
<dbReference type="Gene3D" id="3.20.90.10">
    <property type="entry name" value="Tubby Protein, Chain A"/>
    <property type="match status" value="1"/>
</dbReference>
<dbReference type="Proteomes" id="UP000663868">
    <property type="component" value="Unassembled WGS sequence"/>
</dbReference>
<evidence type="ECO:0000256" key="1">
    <source>
        <dbReference type="ARBA" id="ARBA00007129"/>
    </source>
</evidence>
<name>A0A814EU89_9BILA</name>
<feature type="domain" description="Tubby C-terminal" evidence="3">
    <location>
        <begin position="74"/>
        <end position="306"/>
    </location>
</feature>
<dbReference type="EMBL" id="CAJNOE010000144">
    <property type="protein sequence ID" value="CAF0974091.1"/>
    <property type="molecule type" value="Genomic_DNA"/>
</dbReference>
<reference evidence="4" key="1">
    <citation type="submission" date="2021-02" db="EMBL/GenBank/DDBJ databases">
        <authorList>
            <person name="Nowell W R."/>
        </authorList>
    </citation>
    <scope>NUCLEOTIDE SEQUENCE</scope>
</reference>
<dbReference type="Proteomes" id="UP000663860">
    <property type="component" value="Unassembled WGS sequence"/>
</dbReference>
<evidence type="ECO:0000313" key="5">
    <source>
        <dbReference type="EMBL" id="CAF3609101.1"/>
    </source>
</evidence>
<gene>
    <name evidence="4" type="ORF">IZO911_LOCUS16204</name>
    <name evidence="5" type="ORF">KXQ929_LOCUS5543</name>
</gene>
<proteinExistence type="inferred from homology"/>
<evidence type="ECO:0000313" key="4">
    <source>
        <dbReference type="EMBL" id="CAF0974091.1"/>
    </source>
</evidence>
<organism evidence="4 6">
    <name type="scientific">Adineta steineri</name>
    <dbReference type="NCBI Taxonomy" id="433720"/>
    <lineage>
        <taxon>Eukaryota</taxon>
        <taxon>Metazoa</taxon>
        <taxon>Spiralia</taxon>
        <taxon>Gnathifera</taxon>
        <taxon>Rotifera</taxon>
        <taxon>Eurotatoria</taxon>
        <taxon>Bdelloidea</taxon>
        <taxon>Adinetida</taxon>
        <taxon>Adinetidae</taxon>
        <taxon>Adineta</taxon>
    </lineage>
</organism>
<comment type="caution">
    <text evidence="4">The sequence shown here is derived from an EMBL/GenBank/DDBJ whole genome shotgun (WGS) entry which is preliminary data.</text>
</comment>
<evidence type="ECO:0000256" key="2">
    <source>
        <dbReference type="SAM" id="MobiDB-lite"/>
    </source>
</evidence>
<dbReference type="EMBL" id="CAJOBB010000205">
    <property type="protein sequence ID" value="CAF3609101.1"/>
    <property type="molecule type" value="Genomic_DNA"/>
</dbReference>
<dbReference type="PANTHER" id="PTHR16517">
    <property type="entry name" value="TUBBY-RELATED"/>
    <property type="match status" value="1"/>
</dbReference>
<dbReference type="PRINTS" id="PR01573">
    <property type="entry name" value="SUPERTUBBY"/>
</dbReference>